<organism evidence="4 5">
    <name type="scientific">Flavobacterium fryxellicola</name>
    <dbReference type="NCBI Taxonomy" id="249352"/>
    <lineage>
        <taxon>Bacteria</taxon>
        <taxon>Pseudomonadati</taxon>
        <taxon>Bacteroidota</taxon>
        <taxon>Flavobacteriia</taxon>
        <taxon>Flavobacteriales</taxon>
        <taxon>Flavobacteriaceae</taxon>
        <taxon>Flavobacterium</taxon>
    </lineage>
</organism>
<comment type="caution">
    <text evidence="4">The sequence shown here is derived from an EMBL/GenBank/DDBJ whole genome shotgun (WGS) entry which is preliminary data.</text>
</comment>
<dbReference type="InterPro" id="IPR001375">
    <property type="entry name" value="Peptidase_S9_cat"/>
</dbReference>
<accession>A0A167VD07</accession>
<dbReference type="STRING" id="249352.SAMN05444395_11347"/>
<feature type="domain" description="Peptidase S9 prolyl oligopeptidase catalytic" evidence="3">
    <location>
        <begin position="645"/>
        <end position="802"/>
    </location>
</feature>
<dbReference type="GO" id="GO:0004252">
    <property type="term" value="F:serine-type endopeptidase activity"/>
    <property type="evidence" value="ECO:0007669"/>
    <property type="project" value="TreeGrafter"/>
</dbReference>
<gene>
    <name evidence="4" type="ORF">FBFR_13230</name>
</gene>
<dbReference type="SUPFAM" id="SSF82171">
    <property type="entry name" value="DPP6 N-terminal domain-like"/>
    <property type="match status" value="1"/>
</dbReference>
<dbReference type="OrthoDB" id="6388416at2"/>
<reference evidence="4 5" key="1">
    <citation type="submission" date="2016-03" db="EMBL/GenBank/DDBJ databases">
        <title>Draft genome sequence of Flavobacterium fryxellicola DSM 16209.</title>
        <authorList>
            <person name="Shin S.-K."/>
            <person name="Yi H."/>
        </authorList>
    </citation>
    <scope>NUCLEOTIDE SEQUENCE [LARGE SCALE GENOMIC DNA]</scope>
    <source>
        <strain evidence="4 5">DSM 16209</strain>
    </source>
</reference>
<dbReference type="GO" id="GO:0006508">
    <property type="term" value="P:proteolysis"/>
    <property type="evidence" value="ECO:0007669"/>
    <property type="project" value="InterPro"/>
</dbReference>
<keyword evidence="5" id="KW-1185">Reference proteome</keyword>
<dbReference type="AlphaFoldDB" id="A0A167VD07"/>
<protein>
    <submittedName>
        <fullName evidence="4">Aminoacyl peptidase</fullName>
    </submittedName>
</protein>
<keyword evidence="1" id="KW-0378">Hydrolase</keyword>
<evidence type="ECO:0000256" key="2">
    <source>
        <dbReference type="SAM" id="SignalP"/>
    </source>
</evidence>
<proteinExistence type="predicted"/>
<dbReference type="Gene3D" id="3.40.50.1820">
    <property type="entry name" value="alpha/beta hydrolase"/>
    <property type="match status" value="1"/>
</dbReference>
<sequence>MKLKIPLFFFLGLSLTTFAQENLSYQKPSQSILALADYERAPAVSMDTKKEYLLLTYRNTYKSLDDLNQEELRLGGLRINPITNISSTVTYVNNLKLRKIKDKNEIQVTGLPTNPRISTISWSPNDKKISFSHTTATGVELWVLDVASAKAKKLTEATVNANIGSPFSWMDDNETILVKMLPKNRAALLDAKKDLPAGPIISNADGAKSQNRTYPDMLKNKNDEINFENIMTSELYKVNLDGTATLFKKADMYAGESFSPDGNYLMVTTIQKPFSYIVPLSRFPSKSVVYDKAGNEVKVVNEVPLTEIIPKGFMAVRKGKRNMSWRADKPATLAYAEALDGGDPANKVEFRDEVFQWNAPFDSPATSLVKTPQRYDRMIWGDDNTAIVSDEWYDTRNTKTYLINPSNPSQAPKVIFDRNSQDVYSDPGNFETRKNEYNRYVLAIEDDNAYLIGAGFTKNGQFPFISSFNLKSAQAKRLYTSTYTDKKEDILEIEDFKKGTVLVQIQSKNEYPNYYLRNIYQKNKLTPITTFKNPFESIKNVSKEVIKYKRKDGVELSGTLYLPVGYDKVKKEKMPLLIWAYPAEYKDKNSAGQSTQNPNEFTFPSYGSFVYWVTKGYVVLDDAAFPIIGEGTTEPNDNFITQLVDNAEAAINAVDALGYINRKKVAVGGHSYGAFMTANLLTHSNLFACGIARSGAYNRTLTPFGFQSEQRNYWETPEVYNAMSPFMNADKMKTPMLLVHGEADNNPGTFTLQTERYFQALKGLGAPARMVILPKEAHGYVAKENILHLLWEQDQFLEKYLKN</sequence>
<dbReference type="Proteomes" id="UP000077164">
    <property type="component" value="Unassembled WGS sequence"/>
</dbReference>
<dbReference type="SUPFAM" id="SSF53474">
    <property type="entry name" value="alpha/beta-Hydrolases"/>
    <property type="match status" value="1"/>
</dbReference>
<feature type="chain" id="PRO_5007893392" evidence="2">
    <location>
        <begin position="20"/>
        <end position="803"/>
    </location>
</feature>
<evidence type="ECO:0000259" key="3">
    <source>
        <dbReference type="Pfam" id="PF00326"/>
    </source>
</evidence>
<name>A0A167VD07_9FLAO</name>
<dbReference type="InterPro" id="IPR011042">
    <property type="entry name" value="6-blade_b-propeller_TolB-like"/>
</dbReference>
<feature type="signal peptide" evidence="2">
    <location>
        <begin position="1"/>
        <end position="19"/>
    </location>
</feature>
<dbReference type="EMBL" id="LVJE01000033">
    <property type="protein sequence ID" value="OAB26289.1"/>
    <property type="molecule type" value="Genomic_DNA"/>
</dbReference>
<evidence type="ECO:0000256" key="1">
    <source>
        <dbReference type="ARBA" id="ARBA00022801"/>
    </source>
</evidence>
<evidence type="ECO:0000313" key="4">
    <source>
        <dbReference type="EMBL" id="OAB26289.1"/>
    </source>
</evidence>
<dbReference type="PANTHER" id="PTHR42776">
    <property type="entry name" value="SERINE PEPTIDASE S9 FAMILY MEMBER"/>
    <property type="match status" value="1"/>
</dbReference>
<dbReference type="RefSeq" id="WP_066082123.1">
    <property type="nucleotide sequence ID" value="NZ_FRDK01000013.1"/>
</dbReference>
<dbReference type="Gene3D" id="2.120.10.30">
    <property type="entry name" value="TolB, C-terminal domain"/>
    <property type="match status" value="1"/>
</dbReference>
<dbReference type="PANTHER" id="PTHR42776:SF28">
    <property type="entry name" value="GLUTAMYL ENDOPEPTIDASE, CHLOROPLASTIC-RELATED"/>
    <property type="match status" value="1"/>
</dbReference>
<evidence type="ECO:0000313" key="5">
    <source>
        <dbReference type="Proteomes" id="UP000077164"/>
    </source>
</evidence>
<keyword evidence="2" id="KW-0732">Signal</keyword>
<dbReference type="Pfam" id="PF00326">
    <property type="entry name" value="Peptidase_S9"/>
    <property type="match status" value="1"/>
</dbReference>
<dbReference type="InterPro" id="IPR029058">
    <property type="entry name" value="AB_hydrolase_fold"/>
</dbReference>